<dbReference type="Proteomes" id="UP000010475">
    <property type="component" value="Plasmid pCYLST.01"/>
</dbReference>
<keyword evidence="2" id="KW-1185">Reference proteome</keyword>
<dbReference type="AlphaFoldDB" id="K9X849"/>
<protein>
    <submittedName>
        <fullName evidence="1">Uncharacterized protein</fullName>
    </submittedName>
</protein>
<proteinExistence type="predicted"/>
<keyword evidence="1" id="KW-0614">Plasmid</keyword>
<dbReference type="KEGG" id="csg:Cylst_6503"/>
<evidence type="ECO:0000313" key="2">
    <source>
        <dbReference type="Proteomes" id="UP000010475"/>
    </source>
</evidence>
<reference evidence="1 2" key="1">
    <citation type="submission" date="2012-06" db="EMBL/GenBank/DDBJ databases">
        <title>Noncontiguous Finished plasmid 1 of genome of Cylindrospermum stagnale PCC 7417.</title>
        <authorList>
            <consortium name="US DOE Joint Genome Institute"/>
            <person name="Gugger M."/>
            <person name="Coursin T."/>
            <person name="Rippka R."/>
            <person name="Tandeau De Marsac N."/>
            <person name="Huntemann M."/>
            <person name="Wei C.-L."/>
            <person name="Han J."/>
            <person name="Detter J.C."/>
            <person name="Han C."/>
            <person name="Tapia R."/>
            <person name="Davenport K."/>
            <person name="Daligault H."/>
            <person name="Erkkila T."/>
            <person name="Gu W."/>
            <person name="Munk A.C.C."/>
            <person name="Teshima H."/>
            <person name="Xu Y."/>
            <person name="Chain P."/>
            <person name="Chen A."/>
            <person name="Krypides N."/>
            <person name="Mavromatis K."/>
            <person name="Markowitz V."/>
            <person name="Szeto E."/>
            <person name="Ivanova N."/>
            <person name="Mikhailova N."/>
            <person name="Ovchinnikova G."/>
            <person name="Pagani I."/>
            <person name="Pati A."/>
            <person name="Goodwin L."/>
            <person name="Peters L."/>
            <person name="Pitluck S."/>
            <person name="Woyke T."/>
            <person name="Kerfeld C."/>
        </authorList>
    </citation>
    <scope>NUCLEOTIDE SEQUENCE [LARGE SCALE GENOMIC DNA]</scope>
    <source>
        <strain evidence="1 2">PCC 7417</strain>
        <plasmid evidence="2">Plasmid pCYLST.01</plasmid>
    </source>
</reference>
<dbReference type="HOGENOM" id="CLU_208246_0_0_3"/>
<dbReference type="EMBL" id="CP003643">
    <property type="protein sequence ID" value="AFZ28284.1"/>
    <property type="molecule type" value="Genomic_DNA"/>
</dbReference>
<organism evidence="1 2">
    <name type="scientific">Cylindrospermum stagnale PCC 7417</name>
    <dbReference type="NCBI Taxonomy" id="56107"/>
    <lineage>
        <taxon>Bacteria</taxon>
        <taxon>Bacillati</taxon>
        <taxon>Cyanobacteriota</taxon>
        <taxon>Cyanophyceae</taxon>
        <taxon>Nostocales</taxon>
        <taxon>Nostocaceae</taxon>
        <taxon>Cylindrospermum</taxon>
    </lineage>
</organism>
<gene>
    <name evidence="1" type="ORF">Cylst_6503</name>
</gene>
<name>K9X849_9NOST</name>
<sequence length="57" mass="6632">MLFMATKRPRTTISFDPDEYSTLEKWAKSEFRTVPQLISAIVKKALLERANTERDSL</sequence>
<accession>K9X849</accession>
<evidence type="ECO:0000313" key="1">
    <source>
        <dbReference type="EMBL" id="AFZ28284.1"/>
    </source>
</evidence>
<geneLocation type="plasmid" evidence="1 2">
    <name>pCYLST.01</name>
</geneLocation>